<dbReference type="InterPro" id="IPR036396">
    <property type="entry name" value="Cyt_P450_sf"/>
</dbReference>
<keyword evidence="5 9" id="KW-0560">Oxidoreductase</keyword>
<dbReference type="PRINTS" id="PR00463">
    <property type="entry name" value="EP450I"/>
</dbReference>
<keyword evidence="3 8" id="KW-0349">Heme</keyword>
<evidence type="ECO:0000256" key="10">
    <source>
        <dbReference type="SAM" id="MobiDB-lite"/>
    </source>
</evidence>
<evidence type="ECO:0000256" key="5">
    <source>
        <dbReference type="ARBA" id="ARBA00023002"/>
    </source>
</evidence>
<name>A0A438N9N5_EXOME</name>
<evidence type="ECO:0000256" key="1">
    <source>
        <dbReference type="ARBA" id="ARBA00001971"/>
    </source>
</evidence>
<dbReference type="PANTHER" id="PTHR24305:SF237">
    <property type="entry name" value="CYTOCHROME P450 MONOOXYGENASE ATNE-RELATED"/>
    <property type="match status" value="1"/>
</dbReference>
<evidence type="ECO:0000256" key="6">
    <source>
        <dbReference type="ARBA" id="ARBA00023004"/>
    </source>
</evidence>
<evidence type="ECO:0000313" key="12">
    <source>
        <dbReference type="Proteomes" id="UP000288859"/>
    </source>
</evidence>
<comment type="caution">
    <text evidence="11">The sequence shown here is derived from an EMBL/GenBank/DDBJ whole genome shotgun (WGS) entry which is preliminary data.</text>
</comment>
<dbReference type="AlphaFoldDB" id="A0A438N9N5"/>
<evidence type="ECO:0000256" key="3">
    <source>
        <dbReference type="ARBA" id="ARBA00022617"/>
    </source>
</evidence>
<evidence type="ECO:0000256" key="7">
    <source>
        <dbReference type="ARBA" id="ARBA00023033"/>
    </source>
</evidence>
<organism evidence="11 12">
    <name type="scientific">Exophiala mesophila</name>
    <name type="common">Black yeast-like fungus</name>
    <dbReference type="NCBI Taxonomy" id="212818"/>
    <lineage>
        <taxon>Eukaryota</taxon>
        <taxon>Fungi</taxon>
        <taxon>Dikarya</taxon>
        <taxon>Ascomycota</taxon>
        <taxon>Pezizomycotina</taxon>
        <taxon>Eurotiomycetes</taxon>
        <taxon>Chaetothyriomycetidae</taxon>
        <taxon>Chaetothyriales</taxon>
        <taxon>Herpotrichiellaceae</taxon>
        <taxon>Exophiala</taxon>
    </lineage>
</organism>
<reference evidence="11 12" key="1">
    <citation type="submission" date="2017-03" db="EMBL/GenBank/DDBJ databases">
        <title>Genomes of endolithic fungi from Antarctica.</title>
        <authorList>
            <person name="Coleine C."/>
            <person name="Masonjones S."/>
            <person name="Stajich J.E."/>
        </authorList>
    </citation>
    <scope>NUCLEOTIDE SEQUENCE [LARGE SCALE GENOMIC DNA]</scope>
    <source>
        <strain evidence="11 12">CCFEE 6314</strain>
    </source>
</reference>
<accession>A0A438N9N5</accession>
<dbReference type="GO" id="GO:0004497">
    <property type="term" value="F:monooxygenase activity"/>
    <property type="evidence" value="ECO:0007669"/>
    <property type="project" value="UniProtKB-KW"/>
</dbReference>
<dbReference type="InterPro" id="IPR050121">
    <property type="entry name" value="Cytochrome_P450_monoxygenase"/>
</dbReference>
<sequence length="529" mass="59880">MHDAMRGDLRKEDSVSVYGIMMNNSVLEGQCIAVEAITPPVGTPDKLLGFEGSTEGPREKRHENFERLFKIYGPVVRFGPNEIVFNTASAFQELYGFKSNSMKSDALAAASTDPDLTSTFTEPDRKRAQKKRQILSYGFSENALRSSEAYIIDRINLMCNRLVDPATERVKDMSKWLNYLAYDIMGEIVFGRGFDMLVDEQLHYILPLIDNMVFSFLLGGALPWLHKSGLINLFFPTMGKKRQMFVKYCQERVLERVGRDADSEKAERKDFFYWLLRARDPETGKPLSRKALITEGTLLILAGSDTTSTGLAAALFYILQNPPVLKRLREELDDNFTTVDQIRTGASLSRCVYLKAIVEESLRMAPPGPGIAPRTILKGGQIIDGVFVPEGYTIGVSKYALGQNERYFPEPHVFKPERYLQGGEFSDEEVERAKNSYWVFSLGPRKCPGLKMAYQELYLTIARLVYLFDITPEKPEELKKNFQMLDHFNVKKFGPYVSFKLREGRQLPSTTKTELGSADASSKELGLVN</sequence>
<keyword evidence="7 9" id="KW-0503">Monooxygenase</keyword>
<dbReference type="OrthoDB" id="1470350at2759"/>
<comment type="similarity">
    <text evidence="2 9">Belongs to the cytochrome P450 family.</text>
</comment>
<evidence type="ECO:0000256" key="9">
    <source>
        <dbReference type="RuleBase" id="RU000461"/>
    </source>
</evidence>
<dbReference type="Gene3D" id="1.10.630.10">
    <property type="entry name" value="Cytochrome P450"/>
    <property type="match status" value="1"/>
</dbReference>
<dbReference type="GO" id="GO:0016705">
    <property type="term" value="F:oxidoreductase activity, acting on paired donors, with incorporation or reduction of molecular oxygen"/>
    <property type="evidence" value="ECO:0007669"/>
    <property type="project" value="InterPro"/>
</dbReference>
<evidence type="ECO:0000256" key="8">
    <source>
        <dbReference type="PIRSR" id="PIRSR602401-1"/>
    </source>
</evidence>
<protein>
    <submittedName>
        <fullName evidence="11">Uncharacterized protein</fullName>
    </submittedName>
</protein>
<evidence type="ECO:0000256" key="2">
    <source>
        <dbReference type="ARBA" id="ARBA00010617"/>
    </source>
</evidence>
<dbReference type="Pfam" id="PF00067">
    <property type="entry name" value="p450"/>
    <property type="match status" value="1"/>
</dbReference>
<dbReference type="CDD" id="cd11061">
    <property type="entry name" value="CYP67-like"/>
    <property type="match status" value="1"/>
</dbReference>
<dbReference type="VEuPathDB" id="FungiDB:PV10_01593"/>
<keyword evidence="6 8" id="KW-0408">Iron</keyword>
<dbReference type="Proteomes" id="UP000288859">
    <property type="component" value="Unassembled WGS sequence"/>
</dbReference>
<feature type="region of interest" description="Disordered" evidence="10">
    <location>
        <begin position="510"/>
        <end position="529"/>
    </location>
</feature>
<dbReference type="InterPro" id="IPR017972">
    <property type="entry name" value="Cyt_P450_CS"/>
</dbReference>
<comment type="cofactor">
    <cofactor evidence="1 8">
        <name>heme</name>
        <dbReference type="ChEBI" id="CHEBI:30413"/>
    </cofactor>
</comment>
<proteinExistence type="inferred from homology"/>
<dbReference type="PANTHER" id="PTHR24305">
    <property type="entry name" value="CYTOCHROME P450"/>
    <property type="match status" value="1"/>
</dbReference>
<dbReference type="EMBL" id="NAJM01000012">
    <property type="protein sequence ID" value="RVX72467.1"/>
    <property type="molecule type" value="Genomic_DNA"/>
</dbReference>
<dbReference type="InterPro" id="IPR001128">
    <property type="entry name" value="Cyt_P450"/>
</dbReference>
<evidence type="ECO:0000313" key="11">
    <source>
        <dbReference type="EMBL" id="RVX72467.1"/>
    </source>
</evidence>
<dbReference type="SUPFAM" id="SSF48264">
    <property type="entry name" value="Cytochrome P450"/>
    <property type="match status" value="1"/>
</dbReference>
<dbReference type="PROSITE" id="PS00086">
    <property type="entry name" value="CYTOCHROME_P450"/>
    <property type="match status" value="1"/>
</dbReference>
<keyword evidence="4 8" id="KW-0479">Metal-binding</keyword>
<dbReference type="GO" id="GO:0005506">
    <property type="term" value="F:iron ion binding"/>
    <property type="evidence" value="ECO:0007669"/>
    <property type="project" value="InterPro"/>
</dbReference>
<dbReference type="InterPro" id="IPR002401">
    <property type="entry name" value="Cyt_P450_E_grp-I"/>
</dbReference>
<feature type="binding site" description="axial binding residue" evidence="8">
    <location>
        <position position="447"/>
    </location>
    <ligand>
        <name>heme</name>
        <dbReference type="ChEBI" id="CHEBI:30413"/>
    </ligand>
    <ligandPart>
        <name>Fe</name>
        <dbReference type="ChEBI" id="CHEBI:18248"/>
    </ligandPart>
</feature>
<dbReference type="PRINTS" id="PR00385">
    <property type="entry name" value="P450"/>
</dbReference>
<evidence type="ECO:0000256" key="4">
    <source>
        <dbReference type="ARBA" id="ARBA00022723"/>
    </source>
</evidence>
<gene>
    <name evidence="11" type="ORF">B0A52_03655</name>
</gene>
<dbReference type="GO" id="GO:0020037">
    <property type="term" value="F:heme binding"/>
    <property type="evidence" value="ECO:0007669"/>
    <property type="project" value="InterPro"/>
</dbReference>